<name>A0A0M3JPG4_ANISI</name>
<evidence type="ECO:0000313" key="5">
    <source>
        <dbReference type="Proteomes" id="UP000267096"/>
    </source>
</evidence>
<organism evidence="6">
    <name type="scientific">Anisakis simplex</name>
    <name type="common">Herring worm</name>
    <dbReference type="NCBI Taxonomy" id="6269"/>
    <lineage>
        <taxon>Eukaryota</taxon>
        <taxon>Metazoa</taxon>
        <taxon>Ecdysozoa</taxon>
        <taxon>Nematoda</taxon>
        <taxon>Chromadorea</taxon>
        <taxon>Rhabditida</taxon>
        <taxon>Spirurina</taxon>
        <taxon>Ascaridomorpha</taxon>
        <taxon>Ascaridoidea</taxon>
        <taxon>Anisakidae</taxon>
        <taxon>Anisakis</taxon>
        <taxon>Anisakis simplex complex</taxon>
    </lineage>
</organism>
<keyword evidence="2" id="KW-1133">Transmembrane helix</keyword>
<dbReference type="WBParaSite" id="ASIM_0000956001-mRNA-1">
    <property type="protein sequence ID" value="ASIM_0000956001-mRNA-1"/>
    <property type="gene ID" value="ASIM_0000956001"/>
</dbReference>
<dbReference type="AlphaFoldDB" id="A0A0M3JPG4"/>
<feature type="domain" description="Nematode cuticle collagen N-terminal" evidence="3">
    <location>
        <begin position="7"/>
        <end position="54"/>
    </location>
</feature>
<dbReference type="PROSITE" id="PS51257">
    <property type="entry name" value="PROKAR_LIPOPROTEIN"/>
    <property type="match status" value="1"/>
</dbReference>
<evidence type="ECO:0000256" key="2">
    <source>
        <dbReference type="SAM" id="Phobius"/>
    </source>
</evidence>
<dbReference type="Proteomes" id="UP000267096">
    <property type="component" value="Unassembled WGS sequence"/>
</dbReference>
<proteinExistence type="predicted"/>
<reference evidence="4 5" key="2">
    <citation type="submission" date="2018-11" db="EMBL/GenBank/DDBJ databases">
        <authorList>
            <consortium name="Pathogen Informatics"/>
        </authorList>
    </citation>
    <scope>NUCLEOTIDE SEQUENCE [LARGE SCALE GENOMIC DNA]</scope>
</reference>
<keyword evidence="2" id="KW-0472">Membrane</keyword>
<keyword evidence="2" id="KW-0812">Transmembrane</keyword>
<reference evidence="6" key="1">
    <citation type="submission" date="2017-02" db="UniProtKB">
        <authorList>
            <consortium name="WormBaseParasite"/>
        </authorList>
    </citation>
    <scope>IDENTIFICATION</scope>
</reference>
<dbReference type="Pfam" id="PF01484">
    <property type="entry name" value="Col_cuticle_N"/>
    <property type="match status" value="1"/>
</dbReference>
<dbReference type="EMBL" id="UYRR01027944">
    <property type="protein sequence ID" value="VDK38421.1"/>
    <property type="molecule type" value="Genomic_DNA"/>
</dbReference>
<gene>
    <name evidence="4" type="ORF">ASIM_LOCUS9290</name>
</gene>
<protein>
    <submittedName>
        <fullName evidence="6">Col_cuticle_N domain-containing protein</fullName>
    </submittedName>
</protein>
<feature type="transmembrane region" description="Helical" evidence="2">
    <location>
        <begin position="6"/>
        <end position="26"/>
    </location>
</feature>
<accession>A0A0M3JPG4</accession>
<keyword evidence="5" id="KW-1185">Reference proteome</keyword>
<evidence type="ECO:0000259" key="3">
    <source>
        <dbReference type="SMART" id="SM01088"/>
    </source>
</evidence>
<dbReference type="SMART" id="SM01088">
    <property type="entry name" value="Col_cuticle_N"/>
    <property type="match status" value="1"/>
</dbReference>
<evidence type="ECO:0000313" key="6">
    <source>
        <dbReference type="WBParaSite" id="ASIM_0000956001-mRNA-1"/>
    </source>
</evidence>
<keyword evidence="1" id="KW-0677">Repeat</keyword>
<dbReference type="InterPro" id="IPR002486">
    <property type="entry name" value="Col_cuticle_N"/>
</dbReference>
<evidence type="ECO:0000313" key="4">
    <source>
        <dbReference type="EMBL" id="VDK38421.1"/>
    </source>
</evidence>
<dbReference type="GO" id="GO:0042302">
    <property type="term" value="F:structural constituent of cuticle"/>
    <property type="evidence" value="ECO:0007669"/>
    <property type="project" value="InterPro"/>
</dbReference>
<sequence length="65" mass="7280">MSLKGLTIGAIIFSSVTLLACLFAVWSISKDVDDIWAEIDSEMSSFKVVLYRLVLVSPKQIFHFV</sequence>
<dbReference type="OrthoDB" id="6380629at2759"/>
<evidence type="ECO:0000256" key="1">
    <source>
        <dbReference type="ARBA" id="ARBA00022737"/>
    </source>
</evidence>